<reference evidence="2" key="1">
    <citation type="submission" date="2022-01" db="UniProtKB">
        <authorList>
            <consortium name="EnsemblMetazoa"/>
        </authorList>
    </citation>
    <scope>IDENTIFICATION</scope>
</reference>
<protein>
    <submittedName>
        <fullName evidence="2">Uncharacterized protein</fullName>
    </submittedName>
</protein>
<evidence type="ECO:0000313" key="3">
    <source>
        <dbReference type="Proteomes" id="UP000494040"/>
    </source>
</evidence>
<dbReference type="Proteomes" id="UP000494040">
    <property type="component" value="Unassembled WGS sequence"/>
</dbReference>
<dbReference type="RefSeq" id="XP_014241044.1">
    <property type="nucleotide sequence ID" value="XM_014385558.2"/>
</dbReference>
<dbReference type="KEGG" id="clec:106661844"/>
<name>A0A8I6RBV4_CIMLE</name>
<dbReference type="RefSeq" id="XP_014241035.1">
    <property type="nucleotide sequence ID" value="XM_014385549.2"/>
</dbReference>
<organism evidence="2 3">
    <name type="scientific">Cimex lectularius</name>
    <name type="common">Bed bug</name>
    <name type="synonym">Acanthia lectularia</name>
    <dbReference type="NCBI Taxonomy" id="79782"/>
    <lineage>
        <taxon>Eukaryota</taxon>
        <taxon>Metazoa</taxon>
        <taxon>Ecdysozoa</taxon>
        <taxon>Arthropoda</taxon>
        <taxon>Hexapoda</taxon>
        <taxon>Insecta</taxon>
        <taxon>Pterygota</taxon>
        <taxon>Neoptera</taxon>
        <taxon>Paraneoptera</taxon>
        <taxon>Hemiptera</taxon>
        <taxon>Heteroptera</taxon>
        <taxon>Panheteroptera</taxon>
        <taxon>Cimicomorpha</taxon>
        <taxon>Cimicidae</taxon>
        <taxon>Cimex</taxon>
    </lineage>
</organism>
<dbReference type="OrthoDB" id="6771915at2759"/>
<dbReference type="EnsemblMetazoa" id="XM_014385549.2">
    <property type="protein sequence ID" value="XP_014241035.1"/>
    <property type="gene ID" value="LOC106661844"/>
</dbReference>
<feature type="region of interest" description="Disordered" evidence="1">
    <location>
        <begin position="1"/>
        <end position="31"/>
    </location>
</feature>
<evidence type="ECO:0000313" key="2">
    <source>
        <dbReference type="EnsemblMetazoa" id="XP_014241044.1"/>
    </source>
</evidence>
<dbReference type="AlphaFoldDB" id="A0A8I6RBV4"/>
<evidence type="ECO:0000256" key="1">
    <source>
        <dbReference type="SAM" id="MobiDB-lite"/>
    </source>
</evidence>
<dbReference type="EnsemblMetazoa" id="XM_014385558.2">
    <property type="protein sequence ID" value="XP_014241044.1"/>
    <property type="gene ID" value="LOC106661844"/>
</dbReference>
<keyword evidence="3" id="KW-1185">Reference proteome</keyword>
<accession>A0A8I6RBV4</accession>
<proteinExistence type="predicted"/>
<dbReference type="GeneID" id="106661844"/>
<sequence length="171" mass="19167">MAKVPDPKTPVKSADKNKSWNPQPRPGNPIYLKKVDSAAMNTSKVSQAAYQEKNEVNEAKKMATAEMPKCSPNDEWSAECDDMDRLNAWNKNVSPDDNLIKGMAQALALIIQVASNGPNKIDREKAFYGIQFLSTIKNNYGEAPPNVKGFMEYIEHYMCVNDQLEKTTRPL</sequence>